<dbReference type="Pfam" id="PF00934">
    <property type="entry name" value="PE"/>
    <property type="match status" value="1"/>
</dbReference>
<proteinExistence type="predicted"/>
<sequence length="101" mass="10606">MSENQLSVEPGELRSSAAKLDALAHRLETTLANQSHNLTVTASGTDEVSVRAADSFNAVAGDFTADGGQAAQELRKIAAVLRLQAANYGRAEDSNTETFLA</sequence>
<dbReference type="SUPFAM" id="SSF140459">
    <property type="entry name" value="PE/PPE dimer-like"/>
    <property type="match status" value="1"/>
</dbReference>
<evidence type="ECO:0000313" key="3">
    <source>
        <dbReference type="Proteomes" id="UP000011666"/>
    </source>
</evidence>
<comment type="caution">
    <text evidence="2">The sequence shown here is derived from an EMBL/GenBank/DDBJ whole genome shotgun (WGS) entry which is preliminary data.</text>
</comment>
<dbReference type="Gene3D" id="1.10.287.850">
    <property type="entry name" value="HP0062-like domain"/>
    <property type="match status" value="1"/>
</dbReference>
<evidence type="ECO:0000259" key="1">
    <source>
        <dbReference type="Pfam" id="PF00934"/>
    </source>
</evidence>
<name>M0QPH8_9ACTN</name>
<dbReference type="STRING" id="1223545.GS4_23_01340"/>
<feature type="domain" description="PE" evidence="1">
    <location>
        <begin position="6"/>
        <end position="95"/>
    </location>
</feature>
<dbReference type="InterPro" id="IPR000084">
    <property type="entry name" value="PE-PGRS_N"/>
</dbReference>
<dbReference type="EMBL" id="BANX01000023">
    <property type="protein sequence ID" value="GAC69337.1"/>
    <property type="molecule type" value="Genomic_DNA"/>
</dbReference>
<accession>M0QPH8</accession>
<reference evidence="2 3" key="1">
    <citation type="submission" date="2013-01" db="EMBL/GenBank/DDBJ databases">
        <title>Whole genome shotgun sequence of Gordonia soli NBRC 108243.</title>
        <authorList>
            <person name="Isaki-Nakamura S."/>
            <person name="Hosoyama A."/>
            <person name="Tsuchikane K."/>
            <person name="Ando Y."/>
            <person name="Baba S."/>
            <person name="Ohji S."/>
            <person name="Hamada M."/>
            <person name="Tamura T."/>
            <person name="Yamazoe A."/>
            <person name="Yamazaki S."/>
            <person name="Fujita N."/>
        </authorList>
    </citation>
    <scope>NUCLEOTIDE SEQUENCE [LARGE SCALE GENOMIC DNA]</scope>
    <source>
        <strain evidence="2 3">NBRC 108243</strain>
    </source>
</reference>
<evidence type="ECO:0000313" key="2">
    <source>
        <dbReference type="EMBL" id="GAC69337.1"/>
    </source>
</evidence>
<dbReference type="eggNOG" id="ENOG5032E5R">
    <property type="taxonomic scope" value="Bacteria"/>
</dbReference>
<protein>
    <recommendedName>
        <fullName evidence="1">PE domain-containing protein</fullName>
    </recommendedName>
</protein>
<gene>
    <name evidence="2" type="ORF">GS4_23_01340</name>
</gene>
<dbReference type="AlphaFoldDB" id="M0QPH8"/>
<dbReference type="Proteomes" id="UP000011666">
    <property type="component" value="Unassembled WGS sequence"/>
</dbReference>
<dbReference type="OrthoDB" id="4636567at2"/>
<dbReference type="InterPro" id="IPR038332">
    <property type="entry name" value="PPE_sf"/>
</dbReference>
<organism evidence="2 3">
    <name type="scientific">Gordonia soli NBRC 108243</name>
    <dbReference type="NCBI Taxonomy" id="1223545"/>
    <lineage>
        <taxon>Bacteria</taxon>
        <taxon>Bacillati</taxon>
        <taxon>Actinomycetota</taxon>
        <taxon>Actinomycetes</taxon>
        <taxon>Mycobacteriales</taxon>
        <taxon>Gordoniaceae</taxon>
        <taxon>Gordonia</taxon>
    </lineage>
</organism>
<keyword evidence="3" id="KW-1185">Reference proteome</keyword>
<dbReference type="RefSeq" id="WP_007622303.1">
    <property type="nucleotide sequence ID" value="NZ_BANX01000023.1"/>
</dbReference>